<feature type="domain" description="Aldehyde dehydrogenase" evidence="6">
    <location>
        <begin position="31"/>
        <end position="479"/>
    </location>
</feature>
<dbReference type="OrthoDB" id="6882680at2"/>
<dbReference type="PROSITE" id="PS00687">
    <property type="entry name" value="ALDEHYDE_DEHYDR_GLU"/>
    <property type="match status" value="1"/>
</dbReference>
<dbReference type="AlphaFoldDB" id="A0A402C3K3"/>
<protein>
    <submittedName>
        <fullName evidence="7">Aldehyde dehydrogenase</fullName>
    </submittedName>
</protein>
<accession>A0A402C3K3</accession>
<dbReference type="InterPro" id="IPR029510">
    <property type="entry name" value="Ald_DH_CS_GLU"/>
</dbReference>
<organism evidence="7 8">
    <name type="scientific">Rhodococcus wratislaviensis</name>
    <name type="common">Tsukamurella wratislaviensis</name>
    <dbReference type="NCBI Taxonomy" id="44752"/>
    <lineage>
        <taxon>Bacteria</taxon>
        <taxon>Bacillati</taxon>
        <taxon>Actinomycetota</taxon>
        <taxon>Actinomycetes</taxon>
        <taxon>Mycobacteriales</taxon>
        <taxon>Nocardiaceae</taxon>
        <taxon>Rhodococcus</taxon>
    </lineage>
</organism>
<sequence>MTSIESVDVATVGLIVDGETVDPIGGRYTTKTQRLTGQDIARVAAATADDADRAVSAAAAAAPGWAALAPAERRAVLNRAADLLDERSAAITATMGREMGAAAAWCGFNVMLGANMLREAAAQVYALVGQVIPSDVPGLTALAERRPLGVVVGIAPWNAPIILGVRAIAMPLALGNTVVLKASEETPATHAAIVQCLVDAGAPAGVVNLVTNAAEDAAAVVEALISHPAVRSVNFTGSTRVGRIIGEIAGRHLTRSVLELGGKAPFVVLADADLDEAAAAASFGAFMNQGQICMSTERIIVDRTVVDEFAAKLAERARALVVGDPSDAATQLGPLVHDAAVEHVDALVKDAVANGATVLTGGIPDGLFYPPTVLTGVTAGARIYSEESFGPLAPIFAVDGVDEAVQLANDSEYGLSAAVFTRSVDRGLAVARRIESGICHVNGATVHDEAQMPFGGVKASGYGRFGSTASVEEFTELRWLTVSSEHRHYPI</sequence>
<dbReference type="FunFam" id="3.40.309.10:FF:000010">
    <property type="entry name" value="Gamma-aminobutyraldehyde dehydrogenase"/>
    <property type="match status" value="1"/>
</dbReference>
<dbReference type="InterPro" id="IPR016163">
    <property type="entry name" value="Ald_DH_C"/>
</dbReference>
<dbReference type="Gene3D" id="3.40.605.10">
    <property type="entry name" value="Aldehyde Dehydrogenase, Chain A, domain 1"/>
    <property type="match status" value="1"/>
</dbReference>
<evidence type="ECO:0000313" key="8">
    <source>
        <dbReference type="Proteomes" id="UP000287519"/>
    </source>
</evidence>
<dbReference type="PANTHER" id="PTHR42986:SF1">
    <property type="entry name" value="BENZALDEHYDE DEHYDROGENASE YFMT"/>
    <property type="match status" value="1"/>
</dbReference>
<dbReference type="SUPFAM" id="SSF53720">
    <property type="entry name" value="ALDH-like"/>
    <property type="match status" value="1"/>
</dbReference>
<dbReference type="RefSeq" id="WP_124390782.1">
    <property type="nucleotide sequence ID" value="NZ_BHYM01000017.1"/>
</dbReference>
<evidence type="ECO:0000313" key="7">
    <source>
        <dbReference type="EMBL" id="GCE38157.1"/>
    </source>
</evidence>
<evidence type="ECO:0000256" key="1">
    <source>
        <dbReference type="ARBA" id="ARBA00009986"/>
    </source>
</evidence>
<evidence type="ECO:0000259" key="6">
    <source>
        <dbReference type="Pfam" id="PF00171"/>
    </source>
</evidence>
<keyword evidence="2 5" id="KW-0560">Oxidoreductase</keyword>
<evidence type="ECO:0000256" key="3">
    <source>
        <dbReference type="ARBA" id="ARBA00023027"/>
    </source>
</evidence>
<name>A0A402C3K3_RHOWR</name>
<evidence type="ECO:0000256" key="5">
    <source>
        <dbReference type="RuleBase" id="RU003345"/>
    </source>
</evidence>
<dbReference type="GO" id="GO:0016620">
    <property type="term" value="F:oxidoreductase activity, acting on the aldehyde or oxo group of donors, NAD or NADP as acceptor"/>
    <property type="evidence" value="ECO:0007669"/>
    <property type="project" value="InterPro"/>
</dbReference>
<feature type="active site" evidence="4">
    <location>
        <position position="259"/>
    </location>
</feature>
<evidence type="ECO:0000256" key="2">
    <source>
        <dbReference type="ARBA" id="ARBA00023002"/>
    </source>
</evidence>
<dbReference type="PANTHER" id="PTHR42986">
    <property type="entry name" value="BENZALDEHYDE DEHYDROGENASE YFMT"/>
    <property type="match status" value="1"/>
</dbReference>
<dbReference type="InterPro" id="IPR015590">
    <property type="entry name" value="Aldehyde_DH_dom"/>
</dbReference>
<comment type="caution">
    <text evidence="7">The sequence shown here is derived from an EMBL/GenBank/DDBJ whole genome shotgun (WGS) entry which is preliminary data.</text>
</comment>
<evidence type="ECO:0000256" key="4">
    <source>
        <dbReference type="PROSITE-ProRule" id="PRU10007"/>
    </source>
</evidence>
<keyword evidence="8" id="KW-1185">Reference proteome</keyword>
<dbReference type="EMBL" id="BHYM01000017">
    <property type="protein sequence ID" value="GCE38157.1"/>
    <property type="molecule type" value="Genomic_DNA"/>
</dbReference>
<gene>
    <name evidence="7" type="ORF">Rhow_001196</name>
</gene>
<keyword evidence="3" id="KW-0520">NAD</keyword>
<dbReference type="Proteomes" id="UP000287519">
    <property type="component" value="Unassembled WGS sequence"/>
</dbReference>
<reference evidence="7 8" key="1">
    <citation type="submission" date="2018-11" db="EMBL/GenBank/DDBJ databases">
        <title>Microbial catabolism of amino acid.</title>
        <authorList>
            <person name="Hibi M."/>
            <person name="Ogawa J."/>
        </authorList>
    </citation>
    <scope>NUCLEOTIDE SEQUENCE [LARGE SCALE GENOMIC DNA]</scope>
    <source>
        <strain evidence="7 8">C31-06</strain>
    </source>
</reference>
<dbReference type="Pfam" id="PF00171">
    <property type="entry name" value="Aldedh"/>
    <property type="match status" value="1"/>
</dbReference>
<proteinExistence type="inferred from homology"/>
<dbReference type="InterPro" id="IPR016161">
    <property type="entry name" value="Ald_DH/histidinol_DH"/>
</dbReference>
<comment type="similarity">
    <text evidence="1 5">Belongs to the aldehyde dehydrogenase family.</text>
</comment>
<dbReference type="InterPro" id="IPR016162">
    <property type="entry name" value="Ald_DH_N"/>
</dbReference>
<dbReference type="Gene3D" id="3.40.309.10">
    <property type="entry name" value="Aldehyde Dehydrogenase, Chain A, domain 2"/>
    <property type="match status" value="1"/>
</dbReference>